<dbReference type="Gene3D" id="3.50.50.60">
    <property type="entry name" value="FAD/NAD(P)-binding domain"/>
    <property type="match status" value="2"/>
</dbReference>
<evidence type="ECO:0000259" key="12">
    <source>
        <dbReference type="Pfam" id="PF02852"/>
    </source>
</evidence>
<dbReference type="InterPro" id="IPR006258">
    <property type="entry name" value="Lipoamide_DH"/>
</dbReference>
<dbReference type="InterPro" id="IPR012999">
    <property type="entry name" value="Pyr_OxRdtase_I_AS"/>
</dbReference>
<dbReference type="EMBL" id="JANUGX010000007">
    <property type="protein sequence ID" value="MCS0589151.1"/>
    <property type="molecule type" value="Genomic_DNA"/>
</dbReference>
<dbReference type="PROSITE" id="PS00076">
    <property type="entry name" value="PYRIDINE_REDOX_1"/>
    <property type="match status" value="1"/>
</dbReference>
<evidence type="ECO:0000256" key="6">
    <source>
        <dbReference type="ARBA" id="ARBA00023002"/>
    </source>
</evidence>
<evidence type="ECO:0000256" key="11">
    <source>
        <dbReference type="RuleBase" id="RU003692"/>
    </source>
</evidence>
<evidence type="ECO:0000256" key="2">
    <source>
        <dbReference type="ARBA" id="ARBA00012608"/>
    </source>
</evidence>
<keyword evidence="8" id="KW-1015">Disulfide bond</keyword>
<dbReference type="Proteomes" id="UP001205560">
    <property type="component" value="Unassembled WGS sequence"/>
</dbReference>
<accession>A0ABT2A4N0</accession>
<dbReference type="EC" id="1.8.1.4" evidence="2 11"/>
<keyword evidence="4 11" id="KW-0285">Flavoprotein</keyword>
<reference evidence="14 15" key="1">
    <citation type="submission" date="2022-08" db="EMBL/GenBank/DDBJ databases">
        <title>Reclassification of Massilia species as members of the genera Telluria, Duganella, Pseudoduganella, Mokoshia gen. nov. and Zemynaea gen. nov. using orthogonal and non-orthogonal genome-based approaches.</title>
        <authorList>
            <person name="Bowman J.P."/>
        </authorList>
    </citation>
    <scope>NUCLEOTIDE SEQUENCE [LARGE SCALE GENOMIC DNA]</scope>
    <source>
        <strain evidence="14 15">LMG 28164</strain>
    </source>
</reference>
<keyword evidence="15" id="KW-1185">Reference proteome</keyword>
<sequence>MTMETTLLIIGGGPGGYVAAIRAGQLGIKTVLVEGAQLGGTCLNVGCIPSKALIHAAEEFHKACHYAGDSPLGIRTAAPSIDVKRTVAWKEGIVKRLTGGVGALLKKNGVQVVRGWARILDGKTVEVLNSEGGGTGAANDAGGQTTRIRCEHLLLATGSEAVELPFLPFGGNVISATEALSPATLPEHLVVVGAGYIGLELGTAYRKLGARVTVVEAAGRVLPAYDDELSRPVAARLKSLGVELHLESSVLGMSEDGKSVRMKNGGGEEVAIEADRVLVAVGRRPRTAGFGLESLMLDMNGRAVRIDNQCRTSMRNVWAIGDLTGEPMLAHRAMAQGEMVAEIIAGKRRHFTPAAIPAVCFTDPEVVVVGLSPQEAANQGLDCISASFPYAANGRAMTIEGTEGFVRVVARKDNHLIVGWQAVGSGVAELSTAFVQSIEMGALLEDVGGTIHAHPTLGEAVQEAALRALGHALHI</sequence>
<dbReference type="InterPro" id="IPR004099">
    <property type="entry name" value="Pyr_nucl-diS_OxRdtase_dimer"/>
</dbReference>
<evidence type="ECO:0000256" key="10">
    <source>
        <dbReference type="ARBA" id="ARBA00049187"/>
    </source>
</evidence>
<evidence type="ECO:0000256" key="8">
    <source>
        <dbReference type="ARBA" id="ARBA00023157"/>
    </source>
</evidence>
<dbReference type="PRINTS" id="PR00368">
    <property type="entry name" value="FADPNR"/>
</dbReference>
<dbReference type="InterPro" id="IPR036188">
    <property type="entry name" value="FAD/NAD-bd_sf"/>
</dbReference>
<comment type="cofactor">
    <cofactor evidence="11">
        <name>FAD</name>
        <dbReference type="ChEBI" id="CHEBI:57692"/>
    </cofactor>
    <text evidence="11">Binds 1 FAD per subunit.</text>
</comment>
<keyword evidence="6 11" id="KW-0560">Oxidoreductase</keyword>
<dbReference type="PANTHER" id="PTHR22912:SF160">
    <property type="entry name" value="DIHYDROLIPOYL DEHYDROGENASE"/>
    <property type="match status" value="1"/>
</dbReference>
<dbReference type="PANTHER" id="PTHR22912">
    <property type="entry name" value="DISULFIDE OXIDOREDUCTASE"/>
    <property type="match status" value="1"/>
</dbReference>
<dbReference type="SUPFAM" id="SSF51905">
    <property type="entry name" value="FAD/NAD(P)-binding domain"/>
    <property type="match status" value="1"/>
</dbReference>
<evidence type="ECO:0000256" key="1">
    <source>
        <dbReference type="ARBA" id="ARBA00007532"/>
    </source>
</evidence>
<dbReference type="GO" id="GO:0004148">
    <property type="term" value="F:dihydrolipoyl dehydrogenase (NADH) activity"/>
    <property type="evidence" value="ECO:0007669"/>
    <property type="project" value="UniProtKB-EC"/>
</dbReference>
<gene>
    <name evidence="14" type="primary">lpdA</name>
    <name evidence="14" type="ORF">NX782_08025</name>
</gene>
<keyword evidence="7 11" id="KW-0520">NAD</keyword>
<dbReference type="Pfam" id="PF02852">
    <property type="entry name" value="Pyr_redox_dim"/>
    <property type="match status" value="1"/>
</dbReference>
<comment type="miscellaneous">
    <text evidence="11">The active site is a redox-active disulfide bond.</text>
</comment>
<evidence type="ECO:0000313" key="14">
    <source>
        <dbReference type="EMBL" id="MCS0589151.1"/>
    </source>
</evidence>
<evidence type="ECO:0000256" key="9">
    <source>
        <dbReference type="ARBA" id="ARBA00023284"/>
    </source>
</evidence>
<proteinExistence type="inferred from homology"/>
<keyword evidence="5 11" id="KW-0274">FAD</keyword>
<dbReference type="SUPFAM" id="SSF55424">
    <property type="entry name" value="FAD/NAD-linked reductases, dimerisation (C-terminal) domain"/>
    <property type="match status" value="1"/>
</dbReference>
<evidence type="ECO:0000256" key="5">
    <source>
        <dbReference type="ARBA" id="ARBA00022827"/>
    </source>
</evidence>
<keyword evidence="9 11" id="KW-0676">Redox-active center</keyword>
<protein>
    <recommendedName>
        <fullName evidence="3 11">Dihydrolipoyl dehydrogenase</fullName>
        <ecNumber evidence="2 11">1.8.1.4</ecNumber>
    </recommendedName>
</protein>
<dbReference type="InterPro" id="IPR001100">
    <property type="entry name" value="Pyr_nuc-diS_OxRdtase"/>
</dbReference>
<dbReference type="Pfam" id="PF07992">
    <property type="entry name" value="Pyr_redox_2"/>
    <property type="match status" value="1"/>
</dbReference>
<dbReference type="PIRSF" id="PIRSF000350">
    <property type="entry name" value="Mercury_reductase_MerA"/>
    <property type="match status" value="1"/>
</dbReference>
<dbReference type="InterPro" id="IPR050151">
    <property type="entry name" value="Class-I_Pyr_Nuc-Dis_Oxidored"/>
</dbReference>
<evidence type="ECO:0000256" key="3">
    <source>
        <dbReference type="ARBA" id="ARBA00016961"/>
    </source>
</evidence>
<evidence type="ECO:0000259" key="13">
    <source>
        <dbReference type="Pfam" id="PF07992"/>
    </source>
</evidence>
<organism evidence="14 15">
    <name type="scientific">Massilia norwichensis</name>
    <dbReference type="NCBI Taxonomy" id="1442366"/>
    <lineage>
        <taxon>Bacteria</taxon>
        <taxon>Pseudomonadati</taxon>
        <taxon>Pseudomonadota</taxon>
        <taxon>Betaproteobacteria</taxon>
        <taxon>Burkholderiales</taxon>
        <taxon>Oxalobacteraceae</taxon>
        <taxon>Telluria group</taxon>
        <taxon>Massilia</taxon>
    </lineage>
</organism>
<evidence type="ECO:0000313" key="15">
    <source>
        <dbReference type="Proteomes" id="UP001205560"/>
    </source>
</evidence>
<dbReference type="PRINTS" id="PR00411">
    <property type="entry name" value="PNDRDTASEI"/>
</dbReference>
<dbReference type="NCBIfam" id="TIGR01350">
    <property type="entry name" value="lipoamide_DH"/>
    <property type="match status" value="1"/>
</dbReference>
<feature type="domain" description="Pyridine nucleotide-disulphide oxidoreductase dimerisation" evidence="12">
    <location>
        <begin position="356"/>
        <end position="465"/>
    </location>
</feature>
<comment type="similarity">
    <text evidence="1 11">Belongs to the class-I pyridine nucleotide-disulfide oxidoreductase family.</text>
</comment>
<dbReference type="InterPro" id="IPR023753">
    <property type="entry name" value="FAD/NAD-binding_dom"/>
</dbReference>
<evidence type="ECO:0000256" key="4">
    <source>
        <dbReference type="ARBA" id="ARBA00022630"/>
    </source>
</evidence>
<feature type="domain" description="FAD/NAD(P)-binding" evidence="13">
    <location>
        <begin position="7"/>
        <end position="337"/>
    </location>
</feature>
<comment type="catalytic activity">
    <reaction evidence="10 11">
        <text>N(6)-[(R)-dihydrolipoyl]-L-lysyl-[protein] + NAD(+) = N(6)-[(R)-lipoyl]-L-lysyl-[protein] + NADH + H(+)</text>
        <dbReference type="Rhea" id="RHEA:15045"/>
        <dbReference type="Rhea" id="RHEA-COMP:10474"/>
        <dbReference type="Rhea" id="RHEA-COMP:10475"/>
        <dbReference type="ChEBI" id="CHEBI:15378"/>
        <dbReference type="ChEBI" id="CHEBI:57540"/>
        <dbReference type="ChEBI" id="CHEBI:57945"/>
        <dbReference type="ChEBI" id="CHEBI:83099"/>
        <dbReference type="ChEBI" id="CHEBI:83100"/>
        <dbReference type="EC" id="1.8.1.4"/>
    </reaction>
</comment>
<dbReference type="InterPro" id="IPR016156">
    <property type="entry name" value="FAD/NAD-linked_Rdtase_dimer_sf"/>
</dbReference>
<evidence type="ECO:0000256" key="7">
    <source>
        <dbReference type="ARBA" id="ARBA00023027"/>
    </source>
</evidence>
<comment type="caution">
    <text evidence="14">The sequence shown here is derived from an EMBL/GenBank/DDBJ whole genome shotgun (WGS) entry which is preliminary data.</text>
</comment>
<dbReference type="Gene3D" id="3.30.390.30">
    <property type="match status" value="1"/>
</dbReference>
<name>A0ABT2A4N0_9BURK</name>